<comment type="caution">
    <text evidence="1">The sequence shown here is derived from an EMBL/GenBank/DDBJ whole genome shotgun (WGS) entry which is preliminary data.</text>
</comment>
<protein>
    <submittedName>
        <fullName evidence="1">Uncharacterized protein</fullName>
    </submittedName>
</protein>
<sequence length="536" mass="59724">MKCRYVAGTIVFITSAKLISTLAYIDFRSVTDGIPHDEYPTTASTRTTTAPEPVPTLAHFDPYLMGGFRNQHMRFVAFVAHAVDRNISQILLPSLRWLAHYNSPNSIRHDLLFDVRYWNARAAELGLPVLVDYDPGVLEGIYQMQNESDRVGKSSARVEAVPCWNVSSGLFSGLDEAVLRHPKTNIRRIEVLEMIGQGEENGIYAHCRCGLEDAAAHYNCTIRAQGRFTRLIPHGGLKGNGRLWNEYMSLQRRRGSASEMVTIHNQSVPIYPDHVHVERAIFELLRPSKYLSVALEGALGKAMRNTSADCAHGRGCEIDDGPTPRVLALHPRVEPEMLGHRCARFMESNLTRVFERCEHFTPFLDAENDDGESMRGYRFNLVFIAVSAGQVLQQADRQDDLGLITNQNRDAFLHAREYGLFGRNRMGIPIFESGIDSAANVKFPPTSSHGDLEGGASSQFVSPESLGVLELVASIINFFTAVKADIFVGVRGSSFSTDVFSVRYYQHKNLGRLENYIIGPDGIHQLHGPPPPHSCN</sequence>
<dbReference type="Proteomes" id="UP001530315">
    <property type="component" value="Unassembled WGS sequence"/>
</dbReference>
<accession>A0ABD3N7P4</accession>
<proteinExistence type="predicted"/>
<evidence type="ECO:0000313" key="2">
    <source>
        <dbReference type="Proteomes" id="UP001530315"/>
    </source>
</evidence>
<reference evidence="1 2" key="1">
    <citation type="submission" date="2024-10" db="EMBL/GenBank/DDBJ databases">
        <title>Updated reference genomes for cyclostephanoid diatoms.</title>
        <authorList>
            <person name="Roberts W.R."/>
            <person name="Alverson A.J."/>
        </authorList>
    </citation>
    <scope>NUCLEOTIDE SEQUENCE [LARGE SCALE GENOMIC DNA]</scope>
    <source>
        <strain evidence="1 2">AJA276-08</strain>
    </source>
</reference>
<name>A0ABD3N7P4_9STRA</name>
<keyword evidence="2" id="KW-1185">Reference proteome</keyword>
<dbReference type="EMBL" id="JALLAZ020001599">
    <property type="protein sequence ID" value="KAL3771644.1"/>
    <property type="molecule type" value="Genomic_DNA"/>
</dbReference>
<gene>
    <name evidence="1" type="ORF">ACHAW5_007346</name>
</gene>
<dbReference type="AlphaFoldDB" id="A0ABD3N7P4"/>
<evidence type="ECO:0000313" key="1">
    <source>
        <dbReference type="EMBL" id="KAL3771644.1"/>
    </source>
</evidence>
<organism evidence="1 2">
    <name type="scientific">Stephanodiscus triporus</name>
    <dbReference type="NCBI Taxonomy" id="2934178"/>
    <lineage>
        <taxon>Eukaryota</taxon>
        <taxon>Sar</taxon>
        <taxon>Stramenopiles</taxon>
        <taxon>Ochrophyta</taxon>
        <taxon>Bacillariophyta</taxon>
        <taxon>Coscinodiscophyceae</taxon>
        <taxon>Thalassiosirophycidae</taxon>
        <taxon>Stephanodiscales</taxon>
        <taxon>Stephanodiscaceae</taxon>
        <taxon>Stephanodiscus</taxon>
    </lineage>
</organism>